<comment type="caution">
    <text evidence="3">The sequence shown here is derived from an EMBL/GenBank/DDBJ whole genome shotgun (WGS) entry which is preliminary data.</text>
</comment>
<protein>
    <recommendedName>
        <fullName evidence="5">DUF1640 domain-containing protein</fullName>
    </recommendedName>
</protein>
<feature type="transmembrane region" description="Helical" evidence="2">
    <location>
        <begin position="78"/>
        <end position="104"/>
    </location>
</feature>
<evidence type="ECO:0000313" key="3">
    <source>
        <dbReference type="EMBL" id="KMO41389.1"/>
    </source>
</evidence>
<keyword evidence="2" id="KW-0472">Membrane</keyword>
<keyword evidence="2" id="KW-1133">Transmembrane helix</keyword>
<sequence length="106" mass="11357">MPVASSSTMTLGRALRDDMDERSRSCCEPEIVEAPPSQHATRSDVKACESALRTEIKTIETALRSEIRSQVSEARGDLIKWLACVVGLQTVVLVGAIVALVCVVGS</sequence>
<dbReference type="Proteomes" id="UP000035929">
    <property type="component" value="Unassembled WGS sequence"/>
</dbReference>
<evidence type="ECO:0000256" key="1">
    <source>
        <dbReference type="SAM" id="MobiDB-lite"/>
    </source>
</evidence>
<feature type="compositionally biased region" description="Polar residues" evidence="1">
    <location>
        <begin position="1"/>
        <end position="10"/>
    </location>
</feature>
<dbReference type="PATRIC" id="fig|270351.6.peg.6811"/>
<reference evidence="3 4" key="1">
    <citation type="submission" date="2015-03" db="EMBL/GenBank/DDBJ databases">
        <title>Genome sequencing of Methylobacterium aquaticum DSM16371 type strain.</title>
        <authorList>
            <person name="Chaudhry V."/>
            <person name="Patil P.B."/>
        </authorList>
    </citation>
    <scope>NUCLEOTIDE SEQUENCE [LARGE SCALE GENOMIC DNA]</scope>
    <source>
        <strain evidence="3 4">DSM 16371</strain>
    </source>
</reference>
<evidence type="ECO:0008006" key="5">
    <source>
        <dbReference type="Google" id="ProtNLM"/>
    </source>
</evidence>
<dbReference type="AlphaFoldDB" id="A0A0J6T602"/>
<dbReference type="EMBL" id="LABX01000007">
    <property type="protein sequence ID" value="KMO41389.1"/>
    <property type="molecule type" value="Genomic_DNA"/>
</dbReference>
<evidence type="ECO:0000313" key="4">
    <source>
        <dbReference type="Proteomes" id="UP000035929"/>
    </source>
</evidence>
<evidence type="ECO:0000256" key="2">
    <source>
        <dbReference type="SAM" id="Phobius"/>
    </source>
</evidence>
<keyword evidence="2" id="KW-0812">Transmembrane</keyword>
<feature type="region of interest" description="Disordered" evidence="1">
    <location>
        <begin position="1"/>
        <end position="21"/>
    </location>
</feature>
<name>A0A0J6T602_9HYPH</name>
<organism evidence="3 4">
    <name type="scientific">Methylobacterium aquaticum</name>
    <dbReference type="NCBI Taxonomy" id="270351"/>
    <lineage>
        <taxon>Bacteria</taxon>
        <taxon>Pseudomonadati</taxon>
        <taxon>Pseudomonadota</taxon>
        <taxon>Alphaproteobacteria</taxon>
        <taxon>Hyphomicrobiales</taxon>
        <taxon>Methylobacteriaceae</taxon>
        <taxon>Methylobacterium</taxon>
    </lineage>
</organism>
<accession>A0A0J6T602</accession>
<proteinExistence type="predicted"/>
<gene>
    <name evidence="3" type="ORF">VP06_00930</name>
</gene>